<accession>B8CI27</accession>
<organism evidence="2 3">
    <name type="scientific">Shewanella piezotolerans (strain WP3 / JCM 13877)</name>
    <dbReference type="NCBI Taxonomy" id="225849"/>
    <lineage>
        <taxon>Bacteria</taxon>
        <taxon>Pseudomonadati</taxon>
        <taxon>Pseudomonadota</taxon>
        <taxon>Gammaproteobacteria</taxon>
        <taxon>Alteromonadales</taxon>
        <taxon>Shewanellaceae</taxon>
        <taxon>Shewanella</taxon>
    </lineage>
</organism>
<dbReference type="RefSeq" id="WP_020910684.1">
    <property type="nucleotide sequence ID" value="NC_011566.1"/>
</dbReference>
<proteinExistence type="predicted"/>
<reference evidence="2 3" key="1">
    <citation type="journal article" date="2008" name="PLoS ONE">
        <title>Environmental adaptation: genomic analysis of the piezotolerant and psychrotolerant deep-sea iron reducing bacterium Shewanella piezotolerans WP3.</title>
        <authorList>
            <person name="Wang F."/>
            <person name="Wang J."/>
            <person name="Jian H."/>
            <person name="Zhang B."/>
            <person name="Li S."/>
            <person name="Wang F."/>
            <person name="Zeng X."/>
            <person name="Gao L."/>
            <person name="Bartlett D.H."/>
            <person name="Yu J."/>
            <person name="Hu S."/>
            <person name="Xiao X."/>
        </authorList>
    </citation>
    <scope>NUCLEOTIDE SEQUENCE [LARGE SCALE GENOMIC DNA]</scope>
    <source>
        <strain evidence="3">WP3 / JCM 13877</strain>
    </source>
</reference>
<feature type="transmembrane region" description="Helical" evidence="1">
    <location>
        <begin position="12"/>
        <end position="31"/>
    </location>
</feature>
<gene>
    <name evidence="2" type="ordered locus">swp_0472</name>
</gene>
<evidence type="ECO:0000313" key="3">
    <source>
        <dbReference type="Proteomes" id="UP000000753"/>
    </source>
</evidence>
<dbReference type="KEGG" id="swp:swp_0472"/>
<dbReference type="EMBL" id="CP000472">
    <property type="protein sequence ID" value="ACJ27303.1"/>
    <property type="molecule type" value="Genomic_DNA"/>
</dbReference>
<dbReference type="HOGENOM" id="CLU_699996_0_0_6"/>
<keyword evidence="1" id="KW-0472">Membrane</keyword>
<dbReference type="Proteomes" id="UP000000753">
    <property type="component" value="Chromosome"/>
</dbReference>
<dbReference type="AlphaFoldDB" id="B8CI27"/>
<protein>
    <submittedName>
        <fullName evidence="2">Uncharacterized protein</fullName>
    </submittedName>
</protein>
<evidence type="ECO:0000256" key="1">
    <source>
        <dbReference type="SAM" id="Phobius"/>
    </source>
</evidence>
<evidence type="ECO:0000313" key="2">
    <source>
        <dbReference type="EMBL" id="ACJ27303.1"/>
    </source>
</evidence>
<name>B8CI27_SHEPW</name>
<dbReference type="OrthoDB" id="6252706at2"/>
<keyword evidence="3" id="KW-1185">Reference proteome</keyword>
<keyword evidence="1" id="KW-1133">Transmembrane helix</keyword>
<keyword evidence="1" id="KW-0812">Transmembrane</keyword>
<dbReference type="eggNOG" id="ENOG50335IC">
    <property type="taxonomic scope" value="Bacteria"/>
</dbReference>
<sequence length="391" mass="43952">MRHLLLTLKWALLTIILAPIALYLILLLINIRDAAPSEQSLRYLAQIAQIDSSLAKSHNDNAYIFALGFDSAKDKSPIAVGLQSLHNLQNEDVSNVDKTQQYALPNLPLENCLAEDNFVDACSANLRKNTHLTTLLSNNRWRINRYQQLLKMSSWHDSPSFTADISAMPFKELLLAQKLYLLDAYQNIDSTSAQFIADAIEQDMLFWQRLSLNTHILINKMVSASAISINMKLGEVILGQQRVEQTSQVLPISWTKPLTANVLSLDKAKLGEWRYFTKLTNTTLVDDSAIDTMTKVVTSLLHPFMHDQDTANRYAAILTNSGIQTDCDTGLSIDGITRYIYNPLGKYILCTGMPSFNAHQMTLDKLEQQRAALITRLKVEQISKTNKIPPS</sequence>